<name>J9FEJ5_9ZZZZ</name>
<accession>J9FEJ5</accession>
<gene>
    <name evidence="1" type="ORF">EVA_19055</name>
</gene>
<organism evidence="1">
    <name type="scientific">gut metagenome</name>
    <dbReference type="NCBI Taxonomy" id="749906"/>
    <lineage>
        <taxon>unclassified sequences</taxon>
        <taxon>metagenomes</taxon>
        <taxon>organismal metagenomes</taxon>
    </lineage>
</organism>
<dbReference type="AlphaFoldDB" id="J9FEJ5"/>
<evidence type="ECO:0000313" key="1">
    <source>
        <dbReference type="EMBL" id="EJW92838.1"/>
    </source>
</evidence>
<reference evidence="1" key="1">
    <citation type="journal article" date="2012" name="PLoS ONE">
        <title>Gene sets for utilization of primary and secondary nutrition supplies in the distal gut of endangered iberian lynx.</title>
        <authorList>
            <person name="Alcaide M."/>
            <person name="Messina E."/>
            <person name="Richter M."/>
            <person name="Bargiela R."/>
            <person name="Peplies J."/>
            <person name="Huws S.A."/>
            <person name="Newbold C.J."/>
            <person name="Golyshin P.N."/>
            <person name="Simon M.A."/>
            <person name="Lopez G."/>
            <person name="Yakimov M.M."/>
            <person name="Ferrer M."/>
        </authorList>
    </citation>
    <scope>NUCLEOTIDE SEQUENCE</scope>
</reference>
<sequence length="35" mass="3564">MVISPAIASASSTFTFSLLIVKLPGLATSPSTEIL</sequence>
<dbReference type="EMBL" id="AMCI01007308">
    <property type="protein sequence ID" value="EJW92838.1"/>
    <property type="molecule type" value="Genomic_DNA"/>
</dbReference>
<protein>
    <submittedName>
        <fullName evidence="1">Uncharacterized protein</fullName>
    </submittedName>
</protein>
<comment type="caution">
    <text evidence="1">The sequence shown here is derived from an EMBL/GenBank/DDBJ whole genome shotgun (WGS) entry which is preliminary data.</text>
</comment>
<proteinExistence type="predicted"/>